<evidence type="ECO:0000256" key="4">
    <source>
        <dbReference type="ARBA" id="ARBA00023015"/>
    </source>
</evidence>
<dbReference type="GO" id="GO:0070847">
    <property type="term" value="C:core mediator complex"/>
    <property type="evidence" value="ECO:0007669"/>
    <property type="project" value="TreeGrafter"/>
</dbReference>
<proteinExistence type="inferred from homology"/>
<keyword evidence="10" id="KW-1185">Reference proteome</keyword>
<dbReference type="Proteomes" id="UP000789706">
    <property type="component" value="Unassembled WGS sequence"/>
</dbReference>
<evidence type="ECO:0000256" key="2">
    <source>
        <dbReference type="ARBA" id="ARBA00009626"/>
    </source>
</evidence>
<evidence type="ECO:0000313" key="10">
    <source>
        <dbReference type="Proteomes" id="UP000789706"/>
    </source>
</evidence>
<evidence type="ECO:0000313" key="9">
    <source>
        <dbReference type="EMBL" id="CAG8571558.1"/>
    </source>
</evidence>
<accession>A0A9N9BKV1</accession>
<dbReference type="PANTHER" id="PTHR13208">
    <property type="entry name" value="MEDIATOR OF RNA POLYMERASE II TRANSCRIPTION SUBUNIT 4"/>
    <property type="match status" value="1"/>
</dbReference>
<dbReference type="EMBL" id="CAJVPK010001113">
    <property type="protein sequence ID" value="CAG8571558.1"/>
    <property type="molecule type" value="Genomic_DNA"/>
</dbReference>
<comment type="subunit">
    <text evidence="8">Component of the Mediator complex.</text>
</comment>
<comment type="similarity">
    <text evidence="2 8">Belongs to the Mediator complex subunit 4 family.</text>
</comment>
<dbReference type="GO" id="GO:0006357">
    <property type="term" value="P:regulation of transcription by RNA polymerase II"/>
    <property type="evidence" value="ECO:0007669"/>
    <property type="project" value="InterPro"/>
</dbReference>
<keyword evidence="6 8" id="KW-0539">Nucleus</keyword>
<evidence type="ECO:0000256" key="5">
    <source>
        <dbReference type="ARBA" id="ARBA00023163"/>
    </source>
</evidence>
<evidence type="ECO:0000256" key="3">
    <source>
        <dbReference type="ARBA" id="ARBA00020629"/>
    </source>
</evidence>
<dbReference type="PANTHER" id="PTHR13208:SF2">
    <property type="entry name" value="MEDIATOR OF RNA POLYMERASE II TRANSCRIPTION SUBUNIT 4"/>
    <property type="match status" value="1"/>
</dbReference>
<sequence>MVYEIPSDKNTQKSIILENISILTEYQKLIDRFFSAISANAEGKSLDRSPVDIMKDIVELDKKMQQVEEHQRIHHKILQVENEINAENNAIVDFVNYLRKGKEQIDDFLESSRNTMRAIELATNVTADEILKYANRISKYTAAPPGYDLTRPTELQVEPPHPIEAIMRKGLLFRQEYLGMNFGEDAMLPHAEEFNLDLNPELE</sequence>
<dbReference type="GO" id="GO:0016592">
    <property type="term" value="C:mediator complex"/>
    <property type="evidence" value="ECO:0007669"/>
    <property type="project" value="InterPro"/>
</dbReference>
<comment type="function">
    <text evidence="8">Component of the Mediator complex, a coactivator involved in the regulated transcription of nearly all RNA polymerase II-dependent genes. Mediator functions as a bridge to convey information from gene-specific regulatory proteins to the basal RNA polymerase II transcription machinery. Mediator is recruited to promoters by direct interactions with regulatory proteins and serves as a scaffold for the assembly of a functional preinitiation complex with RNA polymerase II and the general transcription factors.</text>
</comment>
<dbReference type="Pfam" id="PF10018">
    <property type="entry name" value="Med4"/>
    <property type="match status" value="1"/>
</dbReference>
<comment type="caution">
    <text evidence="9">The sequence shown here is derived from an EMBL/GenBank/DDBJ whole genome shotgun (WGS) entry which is preliminary data.</text>
</comment>
<keyword evidence="8" id="KW-0010">Activator</keyword>
<dbReference type="AlphaFoldDB" id="A0A9N9BKV1"/>
<keyword evidence="5 8" id="KW-0804">Transcription</keyword>
<name>A0A9N9BKV1_9GLOM</name>
<dbReference type="InterPro" id="IPR019258">
    <property type="entry name" value="Mediator_Med4"/>
</dbReference>
<comment type="subcellular location">
    <subcellularLocation>
        <location evidence="1 8">Nucleus</location>
    </subcellularLocation>
</comment>
<keyword evidence="4 8" id="KW-0805">Transcription regulation</keyword>
<dbReference type="OrthoDB" id="1929813at2759"/>
<evidence type="ECO:0000256" key="6">
    <source>
        <dbReference type="ARBA" id="ARBA00023242"/>
    </source>
</evidence>
<evidence type="ECO:0000256" key="1">
    <source>
        <dbReference type="ARBA" id="ARBA00004123"/>
    </source>
</evidence>
<gene>
    <name evidence="8" type="primary">MED4</name>
    <name evidence="9" type="ORF">DEBURN_LOCUS8108</name>
</gene>
<evidence type="ECO:0000256" key="8">
    <source>
        <dbReference type="RuleBase" id="RU364141"/>
    </source>
</evidence>
<protein>
    <recommendedName>
        <fullName evidence="3 8">Mediator of RNA polymerase II transcription subunit 4</fullName>
    </recommendedName>
    <alternativeName>
        <fullName evidence="7 8">Mediator complex subunit 4</fullName>
    </alternativeName>
</protein>
<dbReference type="GO" id="GO:0003712">
    <property type="term" value="F:transcription coregulator activity"/>
    <property type="evidence" value="ECO:0007669"/>
    <property type="project" value="InterPro"/>
</dbReference>
<reference evidence="9" key="1">
    <citation type="submission" date="2021-06" db="EMBL/GenBank/DDBJ databases">
        <authorList>
            <person name="Kallberg Y."/>
            <person name="Tangrot J."/>
            <person name="Rosling A."/>
        </authorList>
    </citation>
    <scope>NUCLEOTIDE SEQUENCE</scope>
    <source>
        <strain evidence="9">AZ414A</strain>
    </source>
</reference>
<organism evidence="9 10">
    <name type="scientific">Diversispora eburnea</name>
    <dbReference type="NCBI Taxonomy" id="1213867"/>
    <lineage>
        <taxon>Eukaryota</taxon>
        <taxon>Fungi</taxon>
        <taxon>Fungi incertae sedis</taxon>
        <taxon>Mucoromycota</taxon>
        <taxon>Glomeromycotina</taxon>
        <taxon>Glomeromycetes</taxon>
        <taxon>Diversisporales</taxon>
        <taxon>Diversisporaceae</taxon>
        <taxon>Diversispora</taxon>
    </lineage>
</organism>
<evidence type="ECO:0000256" key="7">
    <source>
        <dbReference type="ARBA" id="ARBA00031257"/>
    </source>
</evidence>